<gene>
    <name evidence="3" type="ORF">NBR_LOCUS5370</name>
</gene>
<dbReference type="AlphaFoldDB" id="A0A0N4XS67"/>
<feature type="compositionally biased region" description="Acidic residues" evidence="1">
    <location>
        <begin position="10"/>
        <end position="25"/>
    </location>
</feature>
<dbReference type="WBParaSite" id="NBR_0000536901-mRNA-1">
    <property type="protein sequence ID" value="NBR_0000536901-mRNA-1"/>
    <property type="gene ID" value="NBR_0000536901"/>
</dbReference>
<reference evidence="3 4" key="2">
    <citation type="submission" date="2018-11" db="EMBL/GenBank/DDBJ databases">
        <authorList>
            <consortium name="Pathogen Informatics"/>
        </authorList>
    </citation>
    <scope>NUCLEOTIDE SEQUENCE [LARGE SCALE GENOMIC DNA]</scope>
</reference>
<sequence>TSIEKQHDDVDNDESNDDSQEDDDKELSFTQRIVKDKGMLARWVFGITIAVCLLFILCVCTFRRRCCKQKDYFTHESYSYSTFTSERESSNFQKQVS</sequence>
<dbReference type="Proteomes" id="UP000271162">
    <property type="component" value="Unassembled WGS sequence"/>
</dbReference>
<accession>A0A0N4XS67</accession>
<keyword evidence="2" id="KW-0812">Transmembrane</keyword>
<evidence type="ECO:0000256" key="2">
    <source>
        <dbReference type="SAM" id="Phobius"/>
    </source>
</evidence>
<proteinExistence type="predicted"/>
<dbReference type="EMBL" id="UYSL01012743">
    <property type="protein sequence ID" value="VDL68959.1"/>
    <property type="molecule type" value="Genomic_DNA"/>
</dbReference>
<feature type="transmembrane region" description="Helical" evidence="2">
    <location>
        <begin position="40"/>
        <end position="62"/>
    </location>
</feature>
<name>A0A0N4XS67_NIPBR</name>
<keyword evidence="2" id="KW-0472">Membrane</keyword>
<organism evidence="5">
    <name type="scientific">Nippostrongylus brasiliensis</name>
    <name type="common">Rat hookworm</name>
    <dbReference type="NCBI Taxonomy" id="27835"/>
    <lineage>
        <taxon>Eukaryota</taxon>
        <taxon>Metazoa</taxon>
        <taxon>Ecdysozoa</taxon>
        <taxon>Nematoda</taxon>
        <taxon>Chromadorea</taxon>
        <taxon>Rhabditida</taxon>
        <taxon>Rhabditina</taxon>
        <taxon>Rhabditomorpha</taxon>
        <taxon>Strongyloidea</taxon>
        <taxon>Heligmosomidae</taxon>
        <taxon>Nippostrongylus</taxon>
    </lineage>
</organism>
<reference evidence="5" key="1">
    <citation type="submission" date="2017-02" db="UniProtKB">
        <authorList>
            <consortium name="WormBaseParasite"/>
        </authorList>
    </citation>
    <scope>IDENTIFICATION</scope>
</reference>
<dbReference type="STRING" id="27835.A0A0N4XS67"/>
<evidence type="ECO:0000313" key="4">
    <source>
        <dbReference type="Proteomes" id="UP000271162"/>
    </source>
</evidence>
<keyword evidence="4" id="KW-1185">Reference proteome</keyword>
<evidence type="ECO:0000313" key="3">
    <source>
        <dbReference type="EMBL" id="VDL68959.1"/>
    </source>
</evidence>
<feature type="region of interest" description="Disordered" evidence="1">
    <location>
        <begin position="1"/>
        <end position="25"/>
    </location>
</feature>
<keyword evidence="2" id="KW-1133">Transmembrane helix</keyword>
<protein>
    <submittedName>
        <fullName evidence="5">Secreted protein</fullName>
    </submittedName>
</protein>
<evidence type="ECO:0000256" key="1">
    <source>
        <dbReference type="SAM" id="MobiDB-lite"/>
    </source>
</evidence>
<evidence type="ECO:0000313" key="5">
    <source>
        <dbReference type="WBParaSite" id="NBR_0000536901-mRNA-1"/>
    </source>
</evidence>